<gene>
    <name evidence="5" type="ORF">DL347_25755</name>
</gene>
<dbReference type="PANTHER" id="PTHR33204">
    <property type="entry name" value="TRANSCRIPTIONAL REGULATOR, MARR FAMILY"/>
    <property type="match status" value="1"/>
</dbReference>
<evidence type="ECO:0000313" key="5">
    <source>
        <dbReference type="EMBL" id="RDS88185.1"/>
    </source>
</evidence>
<feature type="domain" description="HTH hxlR-type" evidence="4">
    <location>
        <begin position="35"/>
        <end position="138"/>
    </location>
</feature>
<dbReference type="Gene3D" id="1.10.10.10">
    <property type="entry name" value="Winged helix-like DNA-binding domain superfamily/Winged helix DNA-binding domain"/>
    <property type="match status" value="1"/>
</dbReference>
<dbReference type="EMBL" id="QRBA01000017">
    <property type="protein sequence ID" value="RDS88185.1"/>
    <property type="molecule type" value="Genomic_DNA"/>
</dbReference>
<dbReference type="AlphaFoldDB" id="A0A7Z6MTQ7"/>
<organism evidence="5 6">
    <name type="scientific">Pseudomonas fluorescens</name>
    <dbReference type="NCBI Taxonomy" id="294"/>
    <lineage>
        <taxon>Bacteria</taxon>
        <taxon>Pseudomonadati</taxon>
        <taxon>Pseudomonadota</taxon>
        <taxon>Gammaproteobacteria</taxon>
        <taxon>Pseudomonadales</taxon>
        <taxon>Pseudomonadaceae</taxon>
        <taxon>Pseudomonas</taxon>
    </lineage>
</organism>
<dbReference type="RefSeq" id="WP_115488351.1">
    <property type="nucleotide sequence ID" value="NZ_QRBA01000017.1"/>
</dbReference>
<evidence type="ECO:0000256" key="2">
    <source>
        <dbReference type="ARBA" id="ARBA00023125"/>
    </source>
</evidence>
<accession>A0A7Z6MTQ7</accession>
<dbReference type="SUPFAM" id="SSF46785">
    <property type="entry name" value="Winged helix' DNA-binding domain"/>
    <property type="match status" value="1"/>
</dbReference>
<dbReference type="InterPro" id="IPR002577">
    <property type="entry name" value="HTH_HxlR"/>
</dbReference>
<name>A0A7Z6MTQ7_PSEFL</name>
<proteinExistence type="predicted"/>
<comment type="caution">
    <text evidence="5">The sequence shown here is derived from an EMBL/GenBank/DDBJ whole genome shotgun (WGS) entry which is preliminary data.</text>
</comment>
<evidence type="ECO:0000313" key="6">
    <source>
        <dbReference type="Proteomes" id="UP000255541"/>
    </source>
</evidence>
<dbReference type="Proteomes" id="UP000255541">
    <property type="component" value="Unassembled WGS sequence"/>
</dbReference>
<dbReference type="Pfam" id="PF01638">
    <property type="entry name" value="HxlR"/>
    <property type="match status" value="1"/>
</dbReference>
<keyword evidence="1" id="KW-0805">Transcription regulation</keyword>
<evidence type="ECO:0000259" key="4">
    <source>
        <dbReference type="PROSITE" id="PS51118"/>
    </source>
</evidence>
<dbReference type="InterPro" id="IPR036390">
    <property type="entry name" value="WH_DNA-bd_sf"/>
</dbReference>
<protein>
    <submittedName>
        <fullName evidence="5">Transcriptional regulator</fullName>
    </submittedName>
</protein>
<dbReference type="InterPro" id="IPR036388">
    <property type="entry name" value="WH-like_DNA-bd_sf"/>
</dbReference>
<dbReference type="PROSITE" id="PS51118">
    <property type="entry name" value="HTH_HXLR"/>
    <property type="match status" value="1"/>
</dbReference>
<reference evidence="5 6" key="1">
    <citation type="submission" date="2018-07" db="EMBL/GenBank/DDBJ databases">
        <title>Draft Genome Sequence of Pseudomonas fluorescens AHK-1 associated with canker disease of kiwifruit.</title>
        <authorList>
            <person name="Wu Z."/>
        </authorList>
    </citation>
    <scope>NUCLEOTIDE SEQUENCE [LARGE SCALE GENOMIC DNA]</scope>
    <source>
        <strain evidence="5 6">AHK-1</strain>
    </source>
</reference>
<keyword evidence="2" id="KW-0238">DNA-binding</keyword>
<dbReference type="GO" id="GO:0003677">
    <property type="term" value="F:DNA binding"/>
    <property type="evidence" value="ECO:0007669"/>
    <property type="project" value="UniProtKB-KW"/>
</dbReference>
<keyword evidence="3" id="KW-0804">Transcription</keyword>
<dbReference type="PANTHER" id="PTHR33204:SF39">
    <property type="entry name" value="TRANSCRIPTIONAL REGULATORY PROTEIN"/>
    <property type="match status" value="1"/>
</dbReference>
<evidence type="ECO:0000256" key="3">
    <source>
        <dbReference type="ARBA" id="ARBA00023163"/>
    </source>
</evidence>
<sequence length="146" mass="16450">MHKGEGSMHVVDKIQRQALDDLKARVLRGGNDPHGPVRESLARLGDRWTPLLLLVLHTGTLRFTELQRQVNDMAEGSLSQRILTLKLRALERDGMLERRVIATIPPQVEYSLKPLGVSLVIQFEALLVWLEQQAPVIEAARQAYDA</sequence>
<evidence type="ECO:0000256" key="1">
    <source>
        <dbReference type="ARBA" id="ARBA00023015"/>
    </source>
</evidence>